<evidence type="ECO:0000256" key="3">
    <source>
        <dbReference type="ARBA" id="ARBA00022574"/>
    </source>
</evidence>
<feature type="compositionally biased region" description="Low complexity" evidence="5">
    <location>
        <begin position="70"/>
        <end position="83"/>
    </location>
</feature>
<dbReference type="EMBL" id="ASPP01001397">
    <property type="protein sequence ID" value="ETO35694.1"/>
    <property type="molecule type" value="Genomic_DNA"/>
</dbReference>
<name>X6PCA1_RETFI</name>
<gene>
    <name evidence="6" type="ORF">RFI_01371</name>
</gene>
<evidence type="ECO:0000313" key="7">
    <source>
        <dbReference type="Proteomes" id="UP000023152"/>
    </source>
</evidence>
<dbReference type="GO" id="GO:0005737">
    <property type="term" value="C:cytoplasm"/>
    <property type="evidence" value="ECO:0007669"/>
    <property type="project" value="UniProtKB-SubCell"/>
</dbReference>
<dbReference type="GO" id="GO:0005868">
    <property type="term" value="C:cytoplasmic dynein complex"/>
    <property type="evidence" value="ECO:0007669"/>
    <property type="project" value="TreeGrafter"/>
</dbReference>
<dbReference type="OMA" id="MHDRPEY"/>
<dbReference type="InterPro" id="IPR001680">
    <property type="entry name" value="WD40_rpt"/>
</dbReference>
<dbReference type="PANTHER" id="PTHR12442:SF22">
    <property type="entry name" value="CYTOPLASMIC DYNEIN 1 INTERMEDIATE CHAIN-RELATED"/>
    <property type="match status" value="1"/>
</dbReference>
<keyword evidence="4" id="KW-0677">Repeat</keyword>
<evidence type="ECO:0000256" key="5">
    <source>
        <dbReference type="SAM" id="MobiDB-lite"/>
    </source>
</evidence>
<dbReference type="SMART" id="SM00320">
    <property type="entry name" value="WD40"/>
    <property type="match status" value="5"/>
</dbReference>
<organism evidence="6 7">
    <name type="scientific">Reticulomyxa filosa</name>
    <dbReference type="NCBI Taxonomy" id="46433"/>
    <lineage>
        <taxon>Eukaryota</taxon>
        <taxon>Sar</taxon>
        <taxon>Rhizaria</taxon>
        <taxon>Retaria</taxon>
        <taxon>Foraminifera</taxon>
        <taxon>Monothalamids</taxon>
        <taxon>Reticulomyxidae</taxon>
        <taxon>Reticulomyxa</taxon>
    </lineage>
</organism>
<evidence type="ECO:0000313" key="6">
    <source>
        <dbReference type="EMBL" id="ETO35694.1"/>
    </source>
</evidence>
<feature type="compositionally biased region" description="Low complexity" evidence="5">
    <location>
        <begin position="153"/>
        <end position="165"/>
    </location>
</feature>
<dbReference type="InterPro" id="IPR036322">
    <property type="entry name" value="WD40_repeat_dom_sf"/>
</dbReference>
<dbReference type="SUPFAM" id="SSF50978">
    <property type="entry name" value="WD40 repeat-like"/>
    <property type="match status" value="1"/>
</dbReference>
<sequence>MQVTDRDERKKALDEAKKRLETRKREREQLRQLRDQRKQGQTVKPKDYGQTIVAETEQSINRWQKPPEEPVVASPAANAPAAPGRRVQMSEVGNINTQDIAKREKETYEKGVATDAIEIAQDAEIISENAKEEELEAMLREFMSEKIKPWPPKSKQQQQQQGSSASKEKDEHLEQVIDLSVEDDIADNSNAVSETVLTNEAVETLWSSKDFQQSFTIKTRWMERCLGVNDEHSLFWELDEDRGGKDKEDQQESLKLKQEFVISEWNKNANNRRAVCDLDCSNLNPDLFLTSYASNDNLVGSPNGTVAVWNFMLPNKPEYLLESQSMVTVAKFHPINAFIILGATMSGQILAWDVRAKSTPQFRSRSGHSSPVYSLQFLPTHHRKMLPFLTVSNDGKICNWNEEILVEPQSQSTIKTKENRPDEIPTTCFSFPLKDSKAVILGCDEGHLYKCDILLQNKELPVDHKIDEAHFGPITNVEFHPPAKKAGRHMDMLFLTSSYDWTVKLWHLGKNKPSEVALFRDMQDYVYDVKWSPSHPAVFACGDGSGKITLFDLNYDFESPVNEPFQSSPNGSISKICFAKEGKNLLAGDSQGVVRLYDVSSNLHDASEEDFRTFEEAIQRRIPK</sequence>
<protein>
    <submittedName>
        <fullName evidence="6">Dynein cytoplasmic 1 intermediate chain 2-like protein</fullName>
    </submittedName>
</protein>
<evidence type="ECO:0000256" key="2">
    <source>
        <dbReference type="ARBA" id="ARBA00022490"/>
    </source>
</evidence>
<reference evidence="6 7" key="1">
    <citation type="journal article" date="2013" name="Curr. Biol.">
        <title>The Genome of the Foraminiferan Reticulomyxa filosa.</title>
        <authorList>
            <person name="Glockner G."/>
            <person name="Hulsmann N."/>
            <person name="Schleicher M."/>
            <person name="Noegel A.A."/>
            <person name="Eichinger L."/>
            <person name="Gallinger C."/>
            <person name="Pawlowski J."/>
            <person name="Sierra R."/>
            <person name="Euteneuer U."/>
            <person name="Pillet L."/>
            <person name="Moustafa A."/>
            <person name="Platzer M."/>
            <person name="Groth M."/>
            <person name="Szafranski K."/>
            <person name="Schliwa M."/>
        </authorList>
    </citation>
    <scope>NUCLEOTIDE SEQUENCE [LARGE SCALE GENOMIC DNA]</scope>
</reference>
<dbReference type="GO" id="GO:0045503">
    <property type="term" value="F:dynein light chain binding"/>
    <property type="evidence" value="ECO:0007669"/>
    <property type="project" value="TreeGrafter"/>
</dbReference>
<dbReference type="OrthoDB" id="4189at2759"/>
<dbReference type="PANTHER" id="PTHR12442">
    <property type="entry name" value="DYNEIN INTERMEDIATE CHAIN"/>
    <property type="match status" value="1"/>
</dbReference>
<evidence type="ECO:0000256" key="4">
    <source>
        <dbReference type="ARBA" id="ARBA00022737"/>
    </source>
</evidence>
<feature type="compositionally biased region" description="Basic and acidic residues" evidence="5">
    <location>
        <begin position="1"/>
        <end position="38"/>
    </location>
</feature>
<accession>X6PCA1</accession>
<feature type="region of interest" description="Disordered" evidence="5">
    <location>
        <begin position="148"/>
        <end position="172"/>
    </location>
</feature>
<dbReference type="GO" id="GO:0010970">
    <property type="term" value="P:transport along microtubule"/>
    <property type="evidence" value="ECO:0007669"/>
    <property type="project" value="TreeGrafter"/>
</dbReference>
<proteinExistence type="predicted"/>
<keyword evidence="7" id="KW-1185">Reference proteome</keyword>
<dbReference type="Pfam" id="PF00400">
    <property type="entry name" value="WD40"/>
    <property type="match status" value="2"/>
</dbReference>
<evidence type="ECO:0000256" key="1">
    <source>
        <dbReference type="ARBA" id="ARBA00004496"/>
    </source>
</evidence>
<feature type="region of interest" description="Disordered" evidence="5">
    <location>
        <begin position="1"/>
        <end position="86"/>
    </location>
</feature>
<dbReference type="Gene3D" id="2.130.10.10">
    <property type="entry name" value="YVTN repeat-like/Quinoprotein amine dehydrogenase"/>
    <property type="match status" value="2"/>
</dbReference>
<dbReference type="AlphaFoldDB" id="X6PCA1"/>
<dbReference type="GO" id="GO:0045504">
    <property type="term" value="F:dynein heavy chain binding"/>
    <property type="evidence" value="ECO:0007669"/>
    <property type="project" value="TreeGrafter"/>
</dbReference>
<keyword evidence="2" id="KW-0963">Cytoplasm</keyword>
<keyword evidence="3" id="KW-0853">WD repeat</keyword>
<dbReference type="InterPro" id="IPR015943">
    <property type="entry name" value="WD40/YVTN_repeat-like_dom_sf"/>
</dbReference>
<comment type="subcellular location">
    <subcellularLocation>
        <location evidence="1">Cytoplasm</location>
    </subcellularLocation>
</comment>
<comment type="caution">
    <text evidence="6">The sequence shown here is derived from an EMBL/GenBank/DDBJ whole genome shotgun (WGS) entry which is preliminary data.</text>
</comment>
<dbReference type="InterPro" id="IPR050687">
    <property type="entry name" value="Dynein_IC"/>
</dbReference>
<dbReference type="Proteomes" id="UP000023152">
    <property type="component" value="Unassembled WGS sequence"/>
</dbReference>